<dbReference type="InterPro" id="IPR005467">
    <property type="entry name" value="His_kinase_dom"/>
</dbReference>
<dbReference type="SMART" id="SM00448">
    <property type="entry name" value="REC"/>
    <property type="match status" value="2"/>
</dbReference>
<keyword evidence="7" id="KW-0547">Nucleotide-binding</keyword>
<evidence type="ECO:0000256" key="1">
    <source>
        <dbReference type="ARBA" id="ARBA00000085"/>
    </source>
</evidence>
<dbReference type="InterPro" id="IPR035965">
    <property type="entry name" value="PAS-like_dom_sf"/>
</dbReference>
<organism evidence="19 20">
    <name type="scientific">Candidatus Magnetaquiglobus chichijimensis</name>
    <dbReference type="NCBI Taxonomy" id="3141448"/>
    <lineage>
        <taxon>Bacteria</taxon>
        <taxon>Pseudomonadati</taxon>
        <taxon>Pseudomonadota</taxon>
        <taxon>Magnetococcia</taxon>
        <taxon>Magnetococcales</taxon>
        <taxon>Candidatus Magnetaquicoccaceae</taxon>
        <taxon>Candidatus Magnetaquiglobus</taxon>
    </lineage>
</organism>
<feature type="modified residue" description="Phosphohistidine" evidence="12">
    <location>
        <position position="920"/>
    </location>
</feature>
<reference evidence="19 20" key="2">
    <citation type="submission" date="2024-09" db="EMBL/GenBank/DDBJ databases">
        <title>Draft genome sequence of Candidatus Magnetaquicoccaceae bacterium FCR-1.</title>
        <authorList>
            <person name="Shimoshige H."/>
            <person name="Shimamura S."/>
            <person name="Taoka A."/>
            <person name="Kobayashi H."/>
            <person name="Maekawa T."/>
        </authorList>
    </citation>
    <scope>NUCLEOTIDE SEQUENCE [LARGE SCALE GENOMIC DNA]</scope>
    <source>
        <strain evidence="19 20">FCR-1</strain>
    </source>
</reference>
<comment type="catalytic activity">
    <reaction evidence="1">
        <text>ATP + protein L-histidine = ADP + protein N-phospho-L-histidine.</text>
        <dbReference type="EC" id="2.7.13.3"/>
    </reaction>
</comment>
<feature type="domain" description="PAS" evidence="17">
    <location>
        <begin position="158"/>
        <end position="192"/>
    </location>
</feature>
<dbReference type="SUPFAM" id="SSF47226">
    <property type="entry name" value="Histidine-containing phosphotransfer domain, HPT domain"/>
    <property type="match status" value="1"/>
</dbReference>
<dbReference type="RefSeq" id="WP_420904201.1">
    <property type="nucleotide sequence ID" value="NZ_BAAFGK010000002.1"/>
</dbReference>
<evidence type="ECO:0000313" key="19">
    <source>
        <dbReference type="EMBL" id="GAB0056494.1"/>
    </source>
</evidence>
<gene>
    <name evidence="19" type="primary">rcsC_18</name>
    <name evidence="19" type="ORF">SIID45300_00802</name>
</gene>
<dbReference type="InterPro" id="IPR013656">
    <property type="entry name" value="PAS_4"/>
</dbReference>
<dbReference type="SUPFAM" id="SSF52172">
    <property type="entry name" value="CheY-like"/>
    <property type="match status" value="2"/>
</dbReference>
<dbReference type="InterPro" id="IPR000014">
    <property type="entry name" value="PAS"/>
</dbReference>
<dbReference type="InterPro" id="IPR013767">
    <property type="entry name" value="PAS_fold"/>
</dbReference>
<dbReference type="InterPro" id="IPR036641">
    <property type="entry name" value="HPT_dom_sf"/>
</dbReference>
<dbReference type="CDD" id="cd16922">
    <property type="entry name" value="HATPase_EvgS-ArcB-TorS-like"/>
    <property type="match status" value="1"/>
</dbReference>
<accession>A0ABQ0C6J1</accession>
<comment type="subcellular location">
    <subcellularLocation>
        <location evidence="2">Cell membrane</location>
        <topology evidence="2">Multi-pass membrane protein</topology>
    </subcellularLocation>
</comment>
<dbReference type="PANTHER" id="PTHR45339">
    <property type="entry name" value="HYBRID SIGNAL TRANSDUCTION HISTIDINE KINASE J"/>
    <property type="match status" value="1"/>
</dbReference>
<evidence type="ECO:0000256" key="9">
    <source>
        <dbReference type="ARBA" id="ARBA00022989"/>
    </source>
</evidence>
<evidence type="ECO:0000256" key="4">
    <source>
        <dbReference type="ARBA" id="ARBA00022475"/>
    </source>
</evidence>
<dbReference type="InterPro" id="IPR011006">
    <property type="entry name" value="CheY-like_superfamily"/>
</dbReference>
<dbReference type="SMART" id="SM00387">
    <property type="entry name" value="HATPase_c"/>
    <property type="match status" value="1"/>
</dbReference>
<dbReference type="InterPro" id="IPR008207">
    <property type="entry name" value="Sig_transdc_His_kin_Hpt_dom"/>
</dbReference>
<evidence type="ECO:0000259" key="18">
    <source>
        <dbReference type="PROSITE" id="PS50894"/>
    </source>
</evidence>
<keyword evidence="10" id="KW-0902">Two-component regulatory system</keyword>
<feature type="modified residue" description="4-aspartylphosphate" evidence="13">
    <location>
        <position position="767"/>
    </location>
</feature>
<dbReference type="CDD" id="cd00088">
    <property type="entry name" value="HPT"/>
    <property type="match status" value="1"/>
</dbReference>
<evidence type="ECO:0000256" key="14">
    <source>
        <dbReference type="SAM" id="Coils"/>
    </source>
</evidence>
<dbReference type="PROSITE" id="PS50894">
    <property type="entry name" value="HPT"/>
    <property type="match status" value="1"/>
</dbReference>
<keyword evidence="19" id="KW-0808">Transferase</keyword>
<evidence type="ECO:0000259" key="16">
    <source>
        <dbReference type="PROSITE" id="PS50110"/>
    </source>
</evidence>
<evidence type="ECO:0000256" key="12">
    <source>
        <dbReference type="PROSITE-ProRule" id="PRU00110"/>
    </source>
</evidence>
<dbReference type="Gene3D" id="1.10.287.130">
    <property type="match status" value="1"/>
</dbReference>
<dbReference type="Pfam" id="PF00072">
    <property type="entry name" value="Response_reg"/>
    <property type="match status" value="2"/>
</dbReference>
<keyword evidence="6" id="KW-0812">Transmembrane</keyword>
<dbReference type="PROSITE" id="PS50112">
    <property type="entry name" value="PAS"/>
    <property type="match status" value="2"/>
</dbReference>
<dbReference type="NCBIfam" id="TIGR00229">
    <property type="entry name" value="sensory_box"/>
    <property type="match status" value="2"/>
</dbReference>
<keyword evidence="11" id="KW-0472">Membrane</keyword>
<dbReference type="PROSITE" id="PS50109">
    <property type="entry name" value="HIS_KIN"/>
    <property type="match status" value="1"/>
</dbReference>
<proteinExistence type="predicted"/>
<dbReference type="InterPro" id="IPR001789">
    <property type="entry name" value="Sig_transdc_resp-reg_receiver"/>
</dbReference>
<evidence type="ECO:0000259" key="15">
    <source>
        <dbReference type="PROSITE" id="PS50109"/>
    </source>
</evidence>
<evidence type="ECO:0000256" key="13">
    <source>
        <dbReference type="PROSITE-ProRule" id="PRU00169"/>
    </source>
</evidence>
<reference evidence="19 20" key="1">
    <citation type="submission" date="2024-05" db="EMBL/GenBank/DDBJ databases">
        <authorList>
            <consortium name="Candidatus Magnetaquicoccaceae bacterium FCR-1 genome sequencing consortium"/>
            <person name="Shimoshige H."/>
            <person name="Shimamura S."/>
            <person name="Taoka A."/>
            <person name="Kobayashi H."/>
            <person name="Maekawa T."/>
        </authorList>
    </citation>
    <scope>NUCLEOTIDE SEQUENCE [LARGE SCALE GENOMIC DNA]</scope>
    <source>
        <strain evidence="19 20">FCR-1</strain>
    </source>
</reference>
<evidence type="ECO:0000313" key="20">
    <source>
        <dbReference type="Proteomes" id="UP001628193"/>
    </source>
</evidence>
<keyword evidence="8" id="KW-0067">ATP-binding</keyword>
<keyword evidence="9" id="KW-1133">Transmembrane helix</keyword>
<feature type="domain" description="Response regulatory" evidence="16">
    <location>
        <begin position="9"/>
        <end position="125"/>
    </location>
</feature>
<dbReference type="InterPro" id="IPR036097">
    <property type="entry name" value="HisK_dim/P_sf"/>
</dbReference>
<dbReference type="Proteomes" id="UP001628193">
    <property type="component" value="Unassembled WGS sequence"/>
</dbReference>
<feature type="domain" description="Response regulatory" evidence="16">
    <location>
        <begin position="713"/>
        <end position="837"/>
    </location>
</feature>
<dbReference type="EC" id="2.7.13.3" evidence="3"/>
<evidence type="ECO:0000256" key="6">
    <source>
        <dbReference type="ARBA" id="ARBA00022692"/>
    </source>
</evidence>
<dbReference type="SUPFAM" id="SSF47384">
    <property type="entry name" value="Homodimeric domain of signal transducing histidine kinase"/>
    <property type="match status" value="1"/>
</dbReference>
<keyword evidence="14" id="KW-0175">Coiled coil</keyword>
<feature type="domain" description="PAS" evidence="17">
    <location>
        <begin position="322"/>
        <end position="392"/>
    </location>
</feature>
<keyword evidence="5 13" id="KW-0597">Phosphoprotein</keyword>
<dbReference type="CDD" id="cd19920">
    <property type="entry name" value="REC_PA4781-like"/>
    <property type="match status" value="1"/>
</dbReference>
<evidence type="ECO:0000256" key="8">
    <source>
        <dbReference type="ARBA" id="ARBA00022840"/>
    </source>
</evidence>
<dbReference type="InterPro" id="IPR004358">
    <property type="entry name" value="Sig_transdc_His_kin-like_C"/>
</dbReference>
<dbReference type="Pfam" id="PF00989">
    <property type="entry name" value="PAS"/>
    <property type="match status" value="1"/>
</dbReference>
<dbReference type="Gene3D" id="3.30.565.10">
    <property type="entry name" value="Histidine kinase-like ATPase, C-terminal domain"/>
    <property type="match status" value="1"/>
</dbReference>
<dbReference type="PANTHER" id="PTHR45339:SF1">
    <property type="entry name" value="HYBRID SIGNAL TRANSDUCTION HISTIDINE KINASE J"/>
    <property type="match status" value="1"/>
</dbReference>
<evidence type="ECO:0000256" key="3">
    <source>
        <dbReference type="ARBA" id="ARBA00012438"/>
    </source>
</evidence>
<evidence type="ECO:0000256" key="10">
    <source>
        <dbReference type="ARBA" id="ARBA00023012"/>
    </source>
</evidence>
<dbReference type="Gene3D" id="3.30.450.20">
    <property type="entry name" value="PAS domain"/>
    <property type="match status" value="2"/>
</dbReference>
<feature type="domain" description="HPt" evidence="18">
    <location>
        <begin position="881"/>
        <end position="975"/>
    </location>
</feature>
<protein>
    <recommendedName>
        <fullName evidence="3">histidine kinase</fullName>
        <ecNumber evidence="3">2.7.13.3</ecNumber>
    </recommendedName>
</protein>
<dbReference type="SMART" id="SM00091">
    <property type="entry name" value="PAS"/>
    <property type="match status" value="2"/>
</dbReference>
<dbReference type="InterPro" id="IPR003594">
    <property type="entry name" value="HATPase_dom"/>
</dbReference>
<evidence type="ECO:0000256" key="7">
    <source>
        <dbReference type="ARBA" id="ARBA00022741"/>
    </source>
</evidence>
<dbReference type="Pfam" id="PF08448">
    <property type="entry name" value="PAS_4"/>
    <property type="match status" value="1"/>
</dbReference>
<dbReference type="CDD" id="cd00130">
    <property type="entry name" value="PAS"/>
    <property type="match status" value="2"/>
</dbReference>
<evidence type="ECO:0000256" key="5">
    <source>
        <dbReference type="ARBA" id="ARBA00022553"/>
    </source>
</evidence>
<dbReference type="InterPro" id="IPR036890">
    <property type="entry name" value="HATPase_C_sf"/>
</dbReference>
<dbReference type="Gene3D" id="3.40.50.2300">
    <property type="match status" value="2"/>
</dbReference>
<keyword evidence="4" id="KW-1003">Cell membrane</keyword>
<keyword evidence="20" id="KW-1185">Reference proteome</keyword>
<evidence type="ECO:0000259" key="17">
    <source>
        <dbReference type="PROSITE" id="PS50112"/>
    </source>
</evidence>
<evidence type="ECO:0000256" key="11">
    <source>
        <dbReference type="ARBA" id="ARBA00023136"/>
    </source>
</evidence>
<evidence type="ECO:0000256" key="2">
    <source>
        <dbReference type="ARBA" id="ARBA00004651"/>
    </source>
</evidence>
<dbReference type="SUPFAM" id="SSF55785">
    <property type="entry name" value="PYP-like sensor domain (PAS domain)"/>
    <property type="match status" value="2"/>
</dbReference>
<feature type="domain" description="Histidine kinase" evidence="15">
    <location>
        <begin position="474"/>
        <end position="694"/>
    </location>
</feature>
<name>A0ABQ0C6J1_9PROT</name>
<sequence>MVESAGKPVVLIVDDAADNLDVFKAVLTESCQVRLAIHGALALRLARTSPRPDLILLDIVMPGMSGFEVCRQLKADPETADIPVIFVTARTDEADELEGLQLGAVDYLTKPIRPAIVLARIATHLALRRMQTQMAEKNRRLREINEQLDESLHKLSASEERFRGLVQTIPDIVFKIDSDGHFTFLNRAIERLGYHPSELIGRHFTTIIDSADVPSVSLDRVLDRIGAGTFNPEQKLFDERRTGTRLTLGLELHLKSKVGTCDEVYELRNIDPPKVQVEVNSTGLYGAVGEGSERLTRQYIGSVGVIRDVTERQKVQQALLEERLLLRQLIDTVPLPIFFIDGAGMVTFANNAFLDFIGLTADRLAGQGLGDLFRAEGGREIVRLYGEFLADTGAIQTRREIAWGGEHASIGCMELRLAKFTTSGDDPPAIIGVLVDLTELKSIQTHLLEARRHAEAMSRAAERASEVKGEFLANMSHEIRTPLNAVIGLTQLCLQTNLTPRQRDYLATIATSAGILLHLLNDILDFSRIESAGLCLADVEFVFTQILDDLVNMSGQARKKGVEYLIEVEDGIPARLRGDGERLGQVLQHLVGNAIKFTERGEVHISIALGESGPEWVELVFSIRDSGIGLPEDQIEELFREFAQGDGSSRRKYGGAGLGLAIAKRLVTMMAGRISVESTPGVGSCFRFTARFATVDGRRRLGDGAEVVQRDSGVLIVEDHPVAGRILSGMVARLGYRPIVATDPGTALERLRVAERASESVDMVLMDGDLVGLKGFEGVREIRDLPGLRRLPKIIVLTGPGEEILFSAQDDPEGCPDGFLIKPILLEPLRTCLARWIGDGPAASTFSAATVTAPVKPDAGIGLTSCREIDVAVGMRNVGGRVSTYRSVLGKYLKNQGDACARLARFWTEANYGEMERLAHTLKGSSALIGAQPVAELAKRLELMAKAPHEALGLPELLEETGRELGFLAGLIRAGLGQEEDLLVEAGDEADAGRISEALVGLMREADELLRAFDASVEQVVENMLPLVRGMARKERLRGLRQCLADYDFDGCLERLRHWADEERVTLAPYQPLDDS</sequence>
<keyword evidence="19" id="KW-0418">Kinase</keyword>
<dbReference type="SUPFAM" id="SSF55874">
    <property type="entry name" value="ATPase domain of HSP90 chaperone/DNA topoisomerase II/histidine kinase"/>
    <property type="match status" value="1"/>
</dbReference>
<dbReference type="GO" id="GO:0004673">
    <property type="term" value="F:protein histidine kinase activity"/>
    <property type="evidence" value="ECO:0007669"/>
    <property type="project" value="UniProtKB-EC"/>
</dbReference>
<feature type="coiled-coil region" evidence="14">
    <location>
        <begin position="127"/>
        <end position="161"/>
    </location>
</feature>
<dbReference type="Pfam" id="PF02518">
    <property type="entry name" value="HATPase_c"/>
    <property type="match status" value="1"/>
</dbReference>
<feature type="modified residue" description="4-aspartylphosphate" evidence="13">
    <location>
        <position position="58"/>
    </location>
</feature>
<dbReference type="CDD" id="cd17546">
    <property type="entry name" value="REC_hyHK_CKI1_RcsC-like"/>
    <property type="match status" value="1"/>
</dbReference>
<dbReference type="CDD" id="cd00082">
    <property type="entry name" value="HisKA"/>
    <property type="match status" value="1"/>
</dbReference>
<dbReference type="InterPro" id="IPR003661">
    <property type="entry name" value="HisK_dim/P_dom"/>
</dbReference>
<dbReference type="Pfam" id="PF01627">
    <property type="entry name" value="Hpt"/>
    <property type="match status" value="1"/>
</dbReference>
<dbReference type="PRINTS" id="PR00344">
    <property type="entry name" value="BCTRLSENSOR"/>
</dbReference>
<dbReference type="PROSITE" id="PS50110">
    <property type="entry name" value="RESPONSE_REGULATORY"/>
    <property type="match status" value="2"/>
</dbReference>
<dbReference type="EMBL" id="BAAFGK010000002">
    <property type="protein sequence ID" value="GAB0056494.1"/>
    <property type="molecule type" value="Genomic_DNA"/>
</dbReference>
<dbReference type="Gene3D" id="1.20.120.160">
    <property type="entry name" value="HPT domain"/>
    <property type="match status" value="1"/>
</dbReference>
<comment type="caution">
    <text evidence="19">The sequence shown here is derived from an EMBL/GenBank/DDBJ whole genome shotgun (WGS) entry which is preliminary data.</text>
</comment>
<dbReference type="SMART" id="SM00388">
    <property type="entry name" value="HisKA"/>
    <property type="match status" value="1"/>
</dbReference>
<dbReference type="Pfam" id="PF00512">
    <property type="entry name" value="HisKA"/>
    <property type="match status" value="1"/>
</dbReference>